<keyword evidence="8" id="KW-1185">Reference proteome</keyword>
<evidence type="ECO:0000256" key="4">
    <source>
        <dbReference type="ARBA" id="ARBA00023163"/>
    </source>
</evidence>
<dbReference type="PROSITE" id="PS50977">
    <property type="entry name" value="HTH_TETR_2"/>
    <property type="match status" value="1"/>
</dbReference>
<name>M0NC75_9EURY</name>
<feature type="DNA-binding region" description="H-T-H motif" evidence="5">
    <location>
        <begin position="32"/>
        <end position="51"/>
    </location>
</feature>
<evidence type="ECO:0000256" key="1">
    <source>
        <dbReference type="ARBA" id="ARBA00022491"/>
    </source>
</evidence>
<dbReference type="STRING" id="1227456.C450_02234"/>
<accession>M0NC75</accession>
<dbReference type="InterPro" id="IPR050109">
    <property type="entry name" value="HTH-type_TetR-like_transc_reg"/>
</dbReference>
<dbReference type="GO" id="GO:0003700">
    <property type="term" value="F:DNA-binding transcription factor activity"/>
    <property type="evidence" value="ECO:0007669"/>
    <property type="project" value="TreeGrafter"/>
</dbReference>
<evidence type="ECO:0000259" key="6">
    <source>
        <dbReference type="PROSITE" id="PS50977"/>
    </source>
</evidence>
<dbReference type="PATRIC" id="fig|1227456.3.peg.468"/>
<dbReference type="SUPFAM" id="SSF46689">
    <property type="entry name" value="Homeodomain-like"/>
    <property type="match status" value="1"/>
</dbReference>
<evidence type="ECO:0000256" key="5">
    <source>
        <dbReference type="PROSITE-ProRule" id="PRU00335"/>
    </source>
</evidence>
<keyword evidence="3 5" id="KW-0238">DNA-binding</keyword>
<dbReference type="Pfam" id="PF00440">
    <property type="entry name" value="TetR_N"/>
    <property type="match status" value="1"/>
</dbReference>
<keyword evidence="4" id="KW-0804">Transcription</keyword>
<dbReference type="RefSeq" id="WP_005039459.1">
    <property type="nucleotide sequence ID" value="NZ_AOME01000013.1"/>
</dbReference>
<sequence>MSSDADDRTGTQAAIMEATYRALCDHGYADLTIQAIADEFEKSKSLLYYHYDTKDEILVEFLSYMLDQFTVEDAIDTTDSPDDQLRSLIDNFLPASPDAEQREFQIALLELRSQALSNEAYREQFTRADRLIKDTLADVLTAGIDDGTFREVDVEPTVSLLASTIDGAMLRRATIAGNSTAATREALTQFIETEILTGE</sequence>
<proteinExistence type="predicted"/>
<dbReference type="PANTHER" id="PTHR30055:SF234">
    <property type="entry name" value="HTH-TYPE TRANSCRIPTIONAL REGULATOR BETI"/>
    <property type="match status" value="1"/>
</dbReference>
<keyword evidence="2" id="KW-0805">Transcription regulation</keyword>
<dbReference type="OrthoDB" id="135877at2157"/>
<dbReference type="Gene3D" id="1.10.357.10">
    <property type="entry name" value="Tetracycline Repressor, domain 2"/>
    <property type="match status" value="1"/>
</dbReference>
<evidence type="ECO:0000256" key="2">
    <source>
        <dbReference type="ARBA" id="ARBA00023015"/>
    </source>
</evidence>
<dbReference type="SUPFAM" id="SSF48498">
    <property type="entry name" value="Tetracyclin repressor-like, C-terminal domain"/>
    <property type="match status" value="1"/>
</dbReference>
<evidence type="ECO:0000256" key="3">
    <source>
        <dbReference type="ARBA" id="ARBA00023125"/>
    </source>
</evidence>
<protein>
    <submittedName>
        <fullName evidence="7">Regulatory protein TetR</fullName>
    </submittedName>
</protein>
<feature type="domain" description="HTH tetR-type" evidence="6">
    <location>
        <begin position="9"/>
        <end position="69"/>
    </location>
</feature>
<comment type="caution">
    <text evidence="7">The sequence shown here is derived from an EMBL/GenBank/DDBJ whole genome shotgun (WGS) entry which is preliminary data.</text>
</comment>
<dbReference type="InterPro" id="IPR036271">
    <property type="entry name" value="Tet_transcr_reg_TetR-rel_C_sf"/>
</dbReference>
<evidence type="ECO:0000313" key="7">
    <source>
        <dbReference type="EMBL" id="EMA55547.1"/>
    </source>
</evidence>
<dbReference type="InterPro" id="IPR009057">
    <property type="entry name" value="Homeodomain-like_sf"/>
</dbReference>
<dbReference type="GO" id="GO:0000976">
    <property type="term" value="F:transcription cis-regulatory region binding"/>
    <property type="evidence" value="ECO:0007669"/>
    <property type="project" value="TreeGrafter"/>
</dbReference>
<organism evidence="7 8">
    <name type="scientific">Halococcus salifodinae DSM 8989</name>
    <dbReference type="NCBI Taxonomy" id="1227456"/>
    <lineage>
        <taxon>Archaea</taxon>
        <taxon>Methanobacteriati</taxon>
        <taxon>Methanobacteriota</taxon>
        <taxon>Stenosarchaea group</taxon>
        <taxon>Halobacteria</taxon>
        <taxon>Halobacteriales</taxon>
        <taxon>Halococcaceae</taxon>
        <taxon>Halococcus</taxon>
    </lineage>
</organism>
<dbReference type="EMBL" id="AOME01000013">
    <property type="protein sequence ID" value="EMA55547.1"/>
    <property type="molecule type" value="Genomic_DNA"/>
</dbReference>
<keyword evidence="1" id="KW-0678">Repressor</keyword>
<dbReference type="InterPro" id="IPR039538">
    <property type="entry name" value="BetI_C"/>
</dbReference>
<dbReference type="Pfam" id="PF13977">
    <property type="entry name" value="TetR_C_6"/>
    <property type="match status" value="1"/>
</dbReference>
<reference evidence="7 8" key="1">
    <citation type="journal article" date="2014" name="PLoS Genet.">
        <title>Phylogenetically driven sequencing of extremely halophilic archaea reveals strategies for static and dynamic osmo-response.</title>
        <authorList>
            <person name="Becker E.A."/>
            <person name="Seitzer P.M."/>
            <person name="Tritt A."/>
            <person name="Larsen D."/>
            <person name="Krusor M."/>
            <person name="Yao A.I."/>
            <person name="Wu D."/>
            <person name="Madern D."/>
            <person name="Eisen J.A."/>
            <person name="Darling A.E."/>
            <person name="Facciotti M.T."/>
        </authorList>
    </citation>
    <scope>NUCLEOTIDE SEQUENCE [LARGE SCALE GENOMIC DNA]</scope>
    <source>
        <strain evidence="7 8">DSM 8989</strain>
    </source>
</reference>
<dbReference type="InterPro" id="IPR001647">
    <property type="entry name" value="HTH_TetR"/>
</dbReference>
<dbReference type="PANTHER" id="PTHR30055">
    <property type="entry name" value="HTH-TYPE TRANSCRIPTIONAL REGULATOR RUTR"/>
    <property type="match status" value="1"/>
</dbReference>
<evidence type="ECO:0000313" key="8">
    <source>
        <dbReference type="Proteomes" id="UP000011625"/>
    </source>
</evidence>
<gene>
    <name evidence="7" type="ORF">C450_02234</name>
</gene>
<dbReference type="AlphaFoldDB" id="M0NC75"/>
<dbReference type="Proteomes" id="UP000011625">
    <property type="component" value="Unassembled WGS sequence"/>
</dbReference>